<organism evidence="1 2">
    <name type="scientific">Rhizophagus irregularis</name>
    <dbReference type="NCBI Taxonomy" id="588596"/>
    <lineage>
        <taxon>Eukaryota</taxon>
        <taxon>Fungi</taxon>
        <taxon>Fungi incertae sedis</taxon>
        <taxon>Mucoromycota</taxon>
        <taxon>Glomeromycotina</taxon>
        <taxon>Glomeromycetes</taxon>
        <taxon>Glomerales</taxon>
        <taxon>Glomeraceae</taxon>
        <taxon>Rhizophagus</taxon>
    </lineage>
</organism>
<dbReference type="Proteomes" id="UP000233469">
    <property type="component" value="Unassembled WGS sequence"/>
</dbReference>
<reference evidence="1 2" key="2">
    <citation type="submission" date="2017-10" db="EMBL/GenBank/DDBJ databases">
        <title>Extensive intraspecific genome diversity in a model arbuscular mycorrhizal fungus.</title>
        <authorList>
            <person name="Chen E.C.H."/>
            <person name="Morin E."/>
            <person name="Baudet D."/>
            <person name="Noel J."/>
            <person name="Ndikumana S."/>
            <person name="Charron P."/>
            <person name="St-Onge C."/>
            <person name="Giorgi J."/>
            <person name="Grigoriev I.V."/>
            <person name="Roux C."/>
            <person name="Martin F.M."/>
            <person name="Corradi N."/>
        </authorList>
    </citation>
    <scope>NUCLEOTIDE SEQUENCE [LARGE SCALE GENOMIC DNA]</scope>
    <source>
        <strain evidence="1 2">C2</strain>
    </source>
</reference>
<accession>A0A2N1M1B3</accession>
<gene>
    <name evidence="1" type="ORF">RhiirC2_802465</name>
</gene>
<reference evidence="1 2" key="1">
    <citation type="submission" date="2016-04" db="EMBL/GenBank/DDBJ databases">
        <title>Genome analyses suggest a sexual origin of heterokaryosis in a supposedly ancient asexual fungus.</title>
        <authorList>
            <person name="Ropars J."/>
            <person name="Sedzielewska K."/>
            <person name="Noel J."/>
            <person name="Charron P."/>
            <person name="Farinelli L."/>
            <person name="Marton T."/>
            <person name="Kruger M."/>
            <person name="Pelin A."/>
            <person name="Brachmann A."/>
            <person name="Corradi N."/>
        </authorList>
    </citation>
    <scope>NUCLEOTIDE SEQUENCE [LARGE SCALE GENOMIC DNA]</scope>
    <source>
        <strain evidence="1 2">C2</strain>
    </source>
</reference>
<evidence type="ECO:0000313" key="2">
    <source>
        <dbReference type="Proteomes" id="UP000233469"/>
    </source>
</evidence>
<evidence type="ECO:0000313" key="1">
    <source>
        <dbReference type="EMBL" id="PKK55410.1"/>
    </source>
</evidence>
<dbReference type="AlphaFoldDB" id="A0A2N1M1B3"/>
<proteinExistence type="predicted"/>
<sequence length="238" mass="27281">SAAQPTSQNTQPAVQTVPPAVQLPPRAHHREFIPYMGSFFIHNEPPSGDIEFTECRTERRMNINGEVCPEDIYENVSGEEEKLVDVINIMSCWQAVIPSSRNPSYEFNVPITADDYGKMPYVIQLIEVSREKITEVIQTEFNRKSSQLKTRIVVYCAYERRRTVEGEISITYTDKYHDGDLQVLLANHSIDDFLVRSAEGIDADIEMFLTNGSGWKLLRIEMIYIEFYKYERALGGSL</sequence>
<name>A0A2N1M1B3_9GLOM</name>
<dbReference type="VEuPathDB" id="FungiDB:RhiirA1_473162"/>
<feature type="non-terminal residue" evidence="1">
    <location>
        <position position="1"/>
    </location>
</feature>
<comment type="caution">
    <text evidence="1">The sequence shown here is derived from an EMBL/GenBank/DDBJ whole genome shotgun (WGS) entry which is preliminary data.</text>
</comment>
<dbReference type="EMBL" id="LLXL01007674">
    <property type="protein sequence ID" value="PKK55410.1"/>
    <property type="molecule type" value="Genomic_DNA"/>
</dbReference>
<dbReference type="VEuPathDB" id="FungiDB:FUN_004684"/>
<protein>
    <submittedName>
        <fullName evidence="1">Uncharacterized protein</fullName>
    </submittedName>
</protein>